<reference evidence="2 3" key="1">
    <citation type="submission" date="2018-05" db="EMBL/GenBank/DDBJ databases">
        <title>Draft genome sequence of Scytalidium lignicola DSM 105466, a ubiquitous saprotrophic fungus.</title>
        <authorList>
            <person name="Buettner E."/>
            <person name="Gebauer A.M."/>
            <person name="Hofrichter M."/>
            <person name="Liers C."/>
            <person name="Kellner H."/>
        </authorList>
    </citation>
    <scope>NUCLEOTIDE SEQUENCE [LARGE SCALE GENOMIC DNA]</scope>
    <source>
        <strain evidence="2 3">DSM 105466</strain>
    </source>
</reference>
<feature type="region of interest" description="Disordered" evidence="1">
    <location>
        <begin position="134"/>
        <end position="165"/>
    </location>
</feature>
<protein>
    <recommendedName>
        <fullName evidence="4">Cell cycle control protein</fullName>
    </recommendedName>
</protein>
<dbReference type="GO" id="GO:0004842">
    <property type="term" value="F:ubiquitin-protein transferase activity"/>
    <property type="evidence" value="ECO:0007669"/>
    <property type="project" value="TreeGrafter"/>
</dbReference>
<dbReference type="STRING" id="5539.A0A3E2HAD2"/>
<feature type="region of interest" description="Disordered" evidence="1">
    <location>
        <begin position="182"/>
        <end position="220"/>
    </location>
</feature>
<evidence type="ECO:0000313" key="3">
    <source>
        <dbReference type="Proteomes" id="UP000258309"/>
    </source>
</evidence>
<evidence type="ECO:0000256" key="1">
    <source>
        <dbReference type="SAM" id="MobiDB-lite"/>
    </source>
</evidence>
<sequence length="416" mass="47196">MASTPTSPQGEPRSHHQFWAVIDVFWQRSFEEMSQQVALSPSPVLFRDSGSSSYDGAWQERGRVSDHGSSTVHGQRRRTQHPHNQPEQSLFVEQEESSEQSESQQLPHLENHGSQTVIDLTQDFSDEPEIVAVNYAPRPPSRPRQARSQSQSQRPPALQRSDTSNLADIIDLTNDAGEAEVQFQHSRGLPPLFRAPENERLRSRRLPPAPQPSRRTEESDAGSFFVPRHPQHGPIARFAGFGALLIGHAAFPLREFFGQGHPMMDEIQQVIGQPMPDHLDYRNNAFESRKPEHVAPPPAREKFTRSPKEDDVIICPSCEEELVHRKDEDEPVTKKSGKPLSRREREEHPFWVVKECGHVYCNACFQQRLNSGKPSFKATFPTGSKLDNKGKKMMVCAVEDCESDVRHKDKWVGVFL</sequence>
<dbReference type="OMA" id="GFTRNTC"/>
<comment type="caution">
    <text evidence="2">The sequence shown here is derived from an EMBL/GenBank/DDBJ whole genome shotgun (WGS) entry which is preliminary data.</text>
</comment>
<keyword evidence="3" id="KW-1185">Reference proteome</keyword>
<proteinExistence type="predicted"/>
<dbReference type="InterPro" id="IPR038886">
    <property type="entry name" value="E3_SLX5/Rfp1"/>
</dbReference>
<gene>
    <name evidence="2" type="ORF">B7463_g6273</name>
</gene>
<dbReference type="EMBL" id="NCSJ02000109">
    <property type="protein sequence ID" value="RFU30102.1"/>
    <property type="molecule type" value="Genomic_DNA"/>
</dbReference>
<feature type="compositionally biased region" description="Low complexity" evidence="1">
    <location>
        <begin position="146"/>
        <end position="161"/>
    </location>
</feature>
<evidence type="ECO:0000313" key="2">
    <source>
        <dbReference type="EMBL" id="RFU30102.1"/>
    </source>
</evidence>
<accession>A0A3E2HAD2</accession>
<organism evidence="2 3">
    <name type="scientific">Scytalidium lignicola</name>
    <name type="common">Hyphomycete</name>
    <dbReference type="NCBI Taxonomy" id="5539"/>
    <lineage>
        <taxon>Eukaryota</taxon>
        <taxon>Fungi</taxon>
        <taxon>Dikarya</taxon>
        <taxon>Ascomycota</taxon>
        <taxon>Pezizomycotina</taxon>
        <taxon>Leotiomycetes</taxon>
        <taxon>Leotiomycetes incertae sedis</taxon>
        <taxon>Scytalidium</taxon>
    </lineage>
</organism>
<dbReference type="PANTHER" id="PTHR28042">
    <property type="entry name" value="E3 UBIQUITIN-PROTEIN LIGASE COMPLEX SLX5-SLX8 SUBUNIT SLX5"/>
    <property type="match status" value="1"/>
</dbReference>
<dbReference type="Proteomes" id="UP000258309">
    <property type="component" value="Unassembled WGS sequence"/>
</dbReference>
<evidence type="ECO:0008006" key="4">
    <source>
        <dbReference type="Google" id="ProtNLM"/>
    </source>
</evidence>
<dbReference type="PANTHER" id="PTHR28042:SF1">
    <property type="entry name" value="E3 UBIQUITIN-PROTEIN LIGASE COMPLEX SLX5-SLX8 SUBUNIT SLX5"/>
    <property type="match status" value="1"/>
</dbReference>
<feature type="region of interest" description="Disordered" evidence="1">
    <location>
        <begin position="37"/>
        <end position="109"/>
    </location>
</feature>
<dbReference type="GO" id="GO:0033768">
    <property type="term" value="C:SUMO-targeted ubiquitin ligase complex"/>
    <property type="evidence" value="ECO:0007669"/>
    <property type="project" value="TreeGrafter"/>
</dbReference>
<feature type="non-terminal residue" evidence="2">
    <location>
        <position position="1"/>
    </location>
</feature>
<dbReference type="OrthoDB" id="2398441at2759"/>
<name>A0A3E2HAD2_SCYLI</name>
<dbReference type="AlphaFoldDB" id="A0A3E2HAD2"/>
<feature type="non-terminal residue" evidence="2">
    <location>
        <position position="416"/>
    </location>
</feature>